<organism evidence="3 4">
    <name type="scientific">Coffea arabica</name>
    <name type="common">Arabian coffee</name>
    <dbReference type="NCBI Taxonomy" id="13443"/>
    <lineage>
        <taxon>Eukaryota</taxon>
        <taxon>Viridiplantae</taxon>
        <taxon>Streptophyta</taxon>
        <taxon>Embryophyta</taxon>
        <taxon>Tracheophyta</taxon>
        <taxon>Spermatophyta</taxon>
        <taxon>Magnoliopsida</taxon>
        <taxon>eudicotyledons</taxon>
        <taxon>Gunneridae</taxon>
        <taxon>Pentapetalae</taxon>
        <taxon>asterids</taxon>
        <taxon>lamiids</taxon>
        <taxon>Gentianales</taxon>
        <taxon>Rubiaceae</taxon>
        <taxon>Ixoroideae</taxon>
        <taxon>Gardenieae complex</taxon>
        <taxon>Bertiereae - Coffeeae clade</taxon>
        <taxon>Coffeeae</taxon>
        <taxon>Coffea</taxon>
    </lineage>
</organism>
<keyword evidence="3" id="KW-1185">Reference proteome</keyword>
<dbReference type="InterPro" id="IPR001680">
    <property type="entry name" value="WD40_rpt"/>
</dbReference>
<dbReference type="RefSeq" id="XP_027115484.2">
    <property type="nucleotide sequence ID" value="XM_027259683.2"/>
</dbReference>
<dbReference type="Gene3D" id="2.130.10.10">
    <property type="entry name" value="YVTN repeat-like/Quinoprotein amine dehydrogenase"/>
    <property type="match status" value="3"/>
</dbReference>
<dbReference type="PROSITE" id="PS50082">
    <property type="entry name" value="WD_REPEATS_2"/>
    <property type="match status" value="1"/>
</dbReference>
<dbReference type="PANTHER" id="PTHR13950">
    <property type="entry name" value="RABCONNECTIN-RELATED"/>
    <property type="match status" value="1"/>
</dbReference>
<dbReference type="SUPFAM" id="SSF50978">
    <property type="entry name" value="WD40 repeat-like"/>
    <property type="match status" value="2"/>
</dbReference>
<name>A0A6P6WJ60_COFAR</name>
<dbReference type="Pfam" id="PF12234">
    <property type="entry name" value="Rav1p_C"/>
    <property type="match status" value="1"/>
</dbReference>
<dbReference type="PANTHER" id="PTHR13950:SF9">
    <property type="entry name" value="RABCONNECTIN-3A"/>
    <property type="match status" value="1"/>
</dbReference>
<dbReference type="InterPro" id="IPR022033">
    <property type="entry name" value="Rav1p_C"/>
</dbReference>
<proteinExistence type="predicted"/>
<dbReference type="GO" id="GO:0007035">
    <property type="term" value="P:vacuolar acidification"/>
    <property type="evidence" value="ECO:0007669"/>
    <property type="project" value="TreeGrafter"/>
</dbReference>
<protein>
    <recommendedName>
        <fullName evidence="2">RAVE complex protein Rav1 C-terminal domain-containing protein</fullName>
    </recommendedName>
</protein>
<reference evidence="4" key="2">
    <citation type="submission" date="2025-08" db="UniProtKB">
        <authorList>
            <consortium name="RefSeq"/>
        </authorList>
    </citation>
    <scope>IDENTIFICATION</scope>
    <source>
        <tissue evidence="4">Leaves</tissue>
    </source>
</reference>
<evidence type="ECO:0000313" key="4">
    <source>
        <dbReference type="RefSeq" id="XP_027115484.2"/>
    </source>
</evidence>
<accession>A0A6P6WJ60</accession>
<gene>
    <name evidence="4" type="primary">LOC113733333</name>
</gene>
<dbReference type="GeneID" id="113733333"/>
<feature type="domain" description="RAVE complex protein Rav1 C-terminal" evidence="2">
    <location>
        <begin position="991"/>
        <end position="1444"/>
    </location>
</feature>
<dbReference type="PROSITE" id="PS50294">
    <property type="entry name" value="WD_REPEATS_REGION"/>
    <property type="match status" value="1"/>
</dbReference>
<dbReference type="InterPro" id="IPR036322">
    <property type="entry name" value="WD40_repeat_dom_sf"/>
</dbReference>
<sequence length="2540" mass="279672">MAENGAATNSSSPPLFDIAHHLPLRLIRSEIIPPAPNLTNSASGPAIDWLYDFAGYTWIAYGASSLLVISHFPNPLSHSETLIGPIFRQVFQLSIDGTGIVSAVSWSPATPSAGDLAAALDNCIGVFSYNSDIPPSNSSFCWSQSAILVQSTKAEVIQWTVSGDGIIVGGIEIVLWRKREKSWERAWKFKRTVPHTLVSASWSIEGPLATAPFGKLQVGILSSPVNEACNSVAVNFGHGDSKFFQSELRHPLPISMIQWRPSTGRPLNGDVRQPPRLMLLTSCFDGSVRLWSQSDDGKVKKGGKDSCDHAMTKLSFRVVAVIEVNQALNGTLGSTVFVTWATEIDSIARPQFFSPDYQYNKTGYCEWLIGFGPQLTVTLWAIHCLDEFSPLRFPRVTLWKRQELISPQVGSGGLLLNKVFIKRNKMFTPPTMCSLLQVLPCNSLALLHSHSQASPDAQDRSTNNCYDKDLLSSCASGILDIDSHTGTILKVVVHPYLFEAGLAASLDTNGLLLFWSLSTASNGVAGLRTLNPSCKLYRRSVFSETHAKCTSLAWAPAIFNEVRVLFMGHAGGIDCFIVKVMDNEEDKIAVHRLCTIQYGSQDFDRGPTTLSSIPVLSACNRTSVSGSFMVIAVWKNSFQALSWNITIHHCDLLRNCFECSCNIGDTAENNLWTFESDFSGTRYFISIHPYSSVLPAPYDEDMISSFAVVHPSNFFSFEEQGWSSADEFSPSYSTYHMVTGCSDGTVKLWRSLPANLSSLKSLWDLVGVIAAHQGPVLAISPSVCGRKIATVSHAGCLSSASTVHVWECVHFGTGGKFILEDTICFEGEVVALNWLMLGNGHLLLGVCSQNELKIYAQRRCGGQDSLKSEEHVEGNIWVCIAVTSKYPLIQDFFWGPKATVGVLHHDYFSLFSPFSLLDKKNLLFCCPKSTHPSILNDGCNEYLLPAVFIDSDICGTEGSSVEDCGQQLKPRPSVNMIAEDNLLPFLDVERSKQNLKFDSLINFWSLSEVSQKLGGSLSAFHPEALLLNISKGNWKRAYVTLQYVLENIASAKIHGKMYCLGKGGHVVSQVPLSNYLEGLPFSSSGDKSFQQNGAADSIASSSQFQKGAFAFGSSWAQSANALPSFSVRSEPTDFVDVLGKLYESAGITNTEKMQMHAIIDILQEVINHHTVSVYGSLDEPGRRFWVAVRFQLQYFAKIYGRLPLAGELVVSSEQIGWAFHSDCEENLFDSLLSNEPSWQEMRDVGVGYWYTNTSQLRLKMEKLARQQYLKAKDPKACILLYIALNRIQVLAGLFKMSKDEKDKPLVGFLSRNFQDEKNRAAALKNAYVLMGKHQLELAIAFFLLGGDTYSAVNVCAKNLGDEQLALVICRLVEGYGGPLEHQLISKIILPSAVSRGDYWLASLFEWILGNYTKAYLSMFGDQTSLINKESAVSTSKKSLLDPSIGQYCLMLANKTNMKNAIGEQKAAVLSRWAVLISAIALSRCGLPLEALECLSSCRNAFGAQNQGTVLENGDVELLNQVLELSPVGDSSNWTFCDLAKQKELLAKSDLAMQYLSPLLKEHPSWGDIMVPFGGCNYMESAYEEYKRSVENFYGKLTVTLEYFQQKFSLNPFHLIDKIVLFLHNNGLQYIGYHIFRVCGSRFLSPEQSCRFDAFLSHPHKLLFRMTEEVSTVSRFIVSSSLSCSHLKVSSTKSGIATETCSHLLVALEFYQWNLIRSLQCIRATLKLFFGSSTEDILHMPLTVIDLAEYYVYFASSWSQMNLSHLALISKPILKRFSQEDTPQEILKDLNKILSEIRKILADELPLNDIGAFEINEEMRHEQAGDILVKIPEDDRWLVIVVSFWGQISSFLKHLLDLLIEVLEESSSVQSPRGLPLLTMPTLSVVGPDGKDVQLPTAVLPFSKLLDVTCSHISFYCAKQLASYLLLKGDTRITTILLSTEKDYSESFSQSKYFSQRVDTVDMWENEADLSPHEIFWHICADPKIIPGFVKENLKWFECIKKKSSRGWVDVYASILREYEGGEIDREDDRLGSPCKAAGSPVACLTPNEHPFIASGGKDTEKVVPFKTPAEIYKRSGELLEALCINSIDQCQAALATNRKGIICFNLEDGLPCGDESKYVWADADWPHNGWAGSESTPVPTCVYPGVGLGSRKGARLGLGGATVGAGLFAESGKELKDGGAFGLPGYSGMVGSSLGWGVQADFEQFIDPIPTVGSVNASSFSTHPSRPLFLVGSSNTHVYLWEFGKDRATATYGVLPAANVPPPYALASISAVRFDHCGHRFVTAAQDGTVCTWQLEVGGRSNVGPTESSICFDNHTSDVTYVTPSGSIIAAAGYSSTGINVVIWDTLAPTATSRASIMCHEGGARSLSVFDHNLGSGSVSPLIVTGGKAGDVGLHDFRYIATGRTKKHKHTDNIEQNVNLSSTEDMHNKTGDQNRNGMLWYIPKAHAASVTKISTIPNTSYFLTGSKDGDVKLWDAKRARLVFHWPRLHERHTFLQPSSRGFGGVFRAAVTDIQVVSHGFLTCGGDGTVKLIKLKDFSHF</sequence>
<dbReference type="GO" id="GO:0043291">
    <property type="term" value="C:RAVE complex"/>
    <property type="evidence" value="ECO:0007669"/>
    <property type="project" value="TreeGrafter"/>
</dbReference>
<evidence type="ECO:0000259" key="2">
    <source>
        <dbReference type="Pfam" id="PF12234"/>
    </source>
</evidence>
<dbReference type="Pfam" id="PF00400">
    <property type="entry name" value="WD40"/>
    <property type="match status" value="3"/>
</dbReference>
<dbReference type="Proteomes" id="UP001652660">
    <property type="component" value="Chromosome 2e"/>
</dbReference>
<keyword evidence="1" id="KW-0853">WD repeat</keyword>
<evidence type="ECO:0000256" key="1">
    <source>
        <dbReference type="PROSITE-ProRule" id="PRU00221"/>
    </source>
</evidence>
<dbReference type="SMART" id="SM00320">
    <property type="entry name" value="WD40"/>
    <property type="match status" value="10"/>
</dbReference>
<evidence type="ECO:0000313" key="3">
    <source>
        <dbReference type="Proteomes" id="UP001652660"/>
    </source>
</evidence>
<dbReference type="InterPro" id="IPR015943">
    <property type="entry name" value="WD40/YVTN_repeat-like_dom_sf"/>
</dbReference>
<reference evidence="3" key="1">
    <citation type="journal article" date="2025" name="Foods">
        <title>Unveiling the Microbial Signatures of Arabica Coffee Cherries: Insights into Ripeness Specific Diversity, Functional Traits, and Implications for Quality and Safety.</title>
        <authorList>
            <consortium name="RefSeq"/>
            <person name="Tenea G.N."/>
            <person name="Cifuentes V."/>
            <person name="Reyes P."/>
            <person name="Cevallos-Vallejos M."/>
        </authorList>
    </citation>
    <scope>NUCLEOTIDE SEQUENCE [LARGE SCALE GENOMIC DNA]</scope>
</reference>
<dbReference type="OrthoDB" id="342131at2759"/>
<dbReference type="InterPro" id="IPR052208">
    <property type="entry name" value="DmX-like/RAVE_component"/>
</dbReference>
<feature type="repeat" description="WD" evidence="1">
    <location>
        <begin position="2443"/>
        <end position="2484"/>
    </location>
</feature>